<feature type="region of interest" description="Disordered" evidence="1">
    <location>
        <begin position="1"/>
        <end position="27"/>
    </location>
</feature>
<reference evidence="2 3" key="1">
    <citation type="journal article" date="2019" name="Commun. Biol.">
        <title>The bagworm genome reveals a unique fibroin gene that provides high tensile strength.</title>
        <authorList>
            <person name="Kono N."/>
            <person name="Nakamura H."/>
            <person name="Ohtoshi R."/>
            <person name="Tomita M."/>
            <person name="Numata K."/>
            <person name="Arakawa K."/>
        </authorList>
    </citation>
    <scope>NUCLEOTIDE SEQUENCE [LARGE SCALE GENOMIC DNA]</scope>
</reference>
<comment type="caution">
    <text evidence="2">The sequence shown here is derived from an EMBL/GenBank/DDBJ whole genome shotgun (WGS) entry which is preliminary data.</text>
</comment>
<dbReference type="AlphaFoldDB" id="A0A4C1YBJ8"/>
<dbReference type="EMBL" id="BGZK01001138">
    <property type="protein sequence ID" value="GBP72252.1"/>
    <property type="molecule type" value="Genomic_DNA"/>
</dbReference>
<sequence length="208" mass="24022">MTDREIPSEKWRAPRHAPLGMRGERRRRRCGHAESSVAFYRPISDAYAALYAHLNIKTPGSSPGRAATECHRRARAVLKDLDLERVTMAQHDLRNDHNRTVIKAVTISTRSEPNPLPPVSKATPLNTKSPSLHRRTVVDSWSKEEVTFADFYLHHARRRPTRTGDIGDGCRRRWSRRDIDAVSVASLISWEHIIFVFYSRRKCTWKFV</sequence>
<organism evidence="2 3">
    <name type="scientific">Eumeta variegata</name>
    <name type="common">Bagworm moth</name>
    <name type="synonym">Eumeta japonica</name>
    <dbReference type="NCBI Taxonomy" id="151549"/>
    <lineage>
        <taxon>Eukaryota</taxon>
        <taxon>Metazoa</taxon>
        <taxon>Ecdysozoa</taxon>
        <taxon>Arthropoda</taxon>
        <taxon>Hexapoda</taxon>
        <taxon>Insecta</taxon>
        <taxon>Pterygota</taxon>
        <taxon>Neoptera</taxon>
        <taxon>Endopterygota</taxon>
        <taxon>Lepidoptera</taxon>
        <taxon>Glossata</taxon>
        <taxon>Ditrysia</taxon>
        <taxon>Tineoidea</taxon>
        <taxon>Psychidae</taxon>
        <taxon>Oiketicinae</taxon>
        <taxon>Eumeta</taxon>
    </lineage>
</organism>
<dbReference type="Proteomes" id="UP000299102">
    <property type="component" value="Unassembled WGS sequence"/>
</dbReference>
<proteinExistence type="predicted"/>
<evidence type="ECO:0000313" key="3">
    <source>
        <dbReference type="Proteomes" id="UP000299102"/>
    </source>
</evidence>
<feature type="compositionally biased region" description="Basic and acidic residues" evidence="1">
    <location>
        <begin position="1"/>
        <end position="12"/>
    </location>
</feature>
<evidence type="ECO:0000256" key="1">
    <source>
        <dbReference type="SAM" id="MobiDB-lite"/>
    </source>
</evidence>
<protein>
    <submittedName>
        <fullName evidence="2">Uncharacterized protein</fullName>
    </submittedName>
</protein>
<accession>A0A4C1YBJ8</accession>
<gene>
    <name evidence="2" type="ORF">EVAR_58018_1</name>
</gene>
<evidence type="ECO:0000313" key="2">
    <source>
        <dbReference type="EMBL" id="GBP72252.1"/>
    </source>
</evidence>
<name>A0A4C1YBJ8_EUMVA</name>
<keyword evidence="3" id="KW-1185">Reference proteome</keyword>